<evidence type="ECO:0000256" key="2">
    <source>
        <dbReference type="ARBA" id="ARBA00022840"/>
    </source>
</evidence>
<dbReference type="AlphaFoldDB" id="A0A1A2ZQI5"/>
<keyword evidence="1" id="KW-0547">Nucleotide-binding</keyword>
<evidence type="ECO:0000313" key="5">
    <source>
        <dbReference type="Proteomes" id="UP000093592"/>
    </source>
</evidence>
<dbReference type="SUPFAM" id="SSF52540">
    <property type="entry name" value="P-loop containing nucleoside triphosphate hydrolases"/>
    <property type="match status" value="1"/>
</dbReference>
<dbReference type="InterPro" id="IPR000792">
    <property type="entry name" value="Tscrpt_reg_LuxR_C"/>
</dbReference>
<dbReference type="InterPro" id="IPR041664">
    <property type="entry name" value="AAA_16"/>
</dbReference>
<dbReference type="GO" id="GO:0005524">
    <property type="term" value="F:ATP binding"/>
    <property type="evidence" value="ECO:0007669"/>
    <property type="project" value="UniProtKB-KW"/>
</dbReference>
<gene>
    <name evidence="4" type="ORF">A5707_13400</name>
</gene>
<dbReference type="PRINTS" id="PR00038">
    <property type="entry name" value="HTHLUXR"/>
</dbReference>
<dbReference type="CDD" id="cd06170">
    <property type="entry name" value="LuxR_C_like"/>
    <property type="match status" value="1"/>
</dbReference>
<dbReference type="Pfam" id="PF13191">
    <property type="entry name" value="AAA_16"/>
    <property type="match status" value="1"/>
</dbReference>
<comment type="caution">
    <text evidence="4">The sequence shown here is derived from an EMBL/GenBank/DDBJ whole genome shotgun (WGS) entry which is preliminary data.</text>
</comment>
<evidence type="ECO:0000259" key="3">
    <source>
        <dbReference type="PROSITE" id="PS50043"/>
    </source>
</evidence>
<dbReference type="Proteomes" id="UP000093592">
    <property type="component" value="Unassembled WGS sequence"/>
</dbReference>
<dbReference type="InterPro" id="IPR016032">
    <property type="entry name" value="Sig_transdc_resp-reg_C-effctor"/>
</dbReference>
<evidence type="ECO:0000256" key="1">
    <source>
        <dbReference type="ARBA" id="ARBA00022741"/>
    </source>
</evidence>
<dbReference type="PANTHER" id="PTHR16305:SF35">
    <property type="entry name" value="TRANSCRIPTIONAL ACTIVATOR DOMAIN"/>
    <property type="match status" value="1"/>
</dbReference>
<dbReference type="GO" id="GO:0005737">
    <property type="term" value="C:cytoplasm"/>
    <property type="evidence" value="ECO:0007669"/>
    <property type="project" value="TreeGrafter"/>
</dbReference>
<dbReference type="EMBL" id="LZKJ01000036">
    <property type="protein sequence ID" value="OBI51732.1"/>
    <property type="molecule type" value="Genomic_DNA"/>
</dbReference>
<dbReference type="Pfam" id="PF00196">
    <property type="entry name" value="GerE"/>
    <property type="match status" value="1"/>
</dbReference>
<dbReference type="InterPro" id="IPR027417">
    <property type="entry name" value="P-loop_NTPase"/>
</dbReference>
<protein>
    <submittedName>
        <fullName evidence="4">LuxR family transcriptional regulator</fullName>
    </submittedName>
</protein>
<keyword evidence="2" id="KW-0067">ATP-binding</keyword>
<organism evidence="4 5">
    <name type="scientific">Mycobacterium kyorinense</name>
    <dbReference type="NCBI Taxonomy" id="487514"/>
    <lineage>
        <taxon>Bacteria</taxon>
        <taxon>Bacillati</taxon>
        <taxon>Actinomycetota</taxon>
        <taxon>Actinomycetes</taxon>
        <taxon>Mycobacteriales</taxon>
        <taxon>Mycobacteriaceae</taxon>
        <taxon>Mycobacterium</taxon>
    </lineage>
</organism>
<dbReference type="GO" id="GO:0003677">
    <property type="term" value="F:DNA binding"/>
    <property type="evidence" value="ECO:0007669"/>
    <property type="project" value="InterPro"/>
</dbReference>
<dbReference type="SMART" id="SM00421">
    <property type="entry name" value="HTH_LUXR"/>
    <property type="match status" value="1"/>
</dbReference>
<evidence type="ECO:0000313" key="4">
    <source>
        <dbReference type="EMBL" id="OBI51732.1"/>
    </source>
</evidence>
<dbReference type="GO" id="GO:0004016">
    <property type="term" value="F:adenylate cyclase activity"/>
    <property type="evidence" value="ECO:0007669"/>
    <property type="project" value="TreeGrafter"/>
</dbReference>
<proteinExistence type="predicted"/>
<reference evidence="5" key="1">
    <citation type="submission" date="2016-06" db="EMBL/GenBank/DDBJ databases">
        <authorList>
            <person name="Sutton G."/>
            <person name="Brinkac L."/>
            <person name="Sanka R."/>
            <person name="Adams M."/>
            <person name="Lau E."/>
            <person name="Sam S."/>
            <person name="Sreng N."/>
            <person name="Him V."/>
            <person name="Kerleguer A."/>
            <person name="Cheng S."/>
        </authorList>
    </citation>
    <scope>NUCLEOTIDE SEQUENCE [LARGE SCALE GENOMIC DNA]</scope>
    <source>
        <strain evidence="5">E861</strain>
    </source>
</reference>
<dbReference type="SUPFAM" id="SSF46894">
    <property type="entry name" value="C-terminal effector domain of the bipartite response regulators"/>
    <property type="match status" value="1"/>
</dbReference>
<dbReference type="PROSITE" id="PS50043">
    <property type="entry name" value="HTH_LUXR_2"/>
    <property type="match status" value="1"/>
</dbReference>
<sequence>MHGEPGVGKTALLEYVGGRAAGCRVIRASGVESEMELAYAALHQLCAPLLHRLDYLPPPQRDALGTALGLSTGPVPDRFLIGLSVLSLFSDVAQAQPLVCLVDDLQWLDQASAQVFGFVARRLVAEAVGFVVATRAPNADMRVLPSLAVKGLKEVEARALLDMVLTAPLDERVRDQLIAETRGNPLALLELPRGLTVHELAGGFGLPGAARLSMAMEESFRRWVEAFPDRSRDLLLLAAAEPLGDPTLLWRAAARLGIDPDAATPAIEAGLAEFGTRVRFRHPLARSAAYRSATLHARQQAHRALAEVTDPELDPDRRAWHRAHAAPGPDDDVAAELERSAGRARARGGLAAAAAFYERATMLTLDPALRMERALAAASAKVEAGAFDSALDLLSMAERGRLNEFQHARADLVRAQLAFATSRGGDAPLLLLRAARRFEPIQTDRARETYLEAISAAAFAGRLATAGGGVLEVARAASAAPQPAGRPRALDLLLRGLAANFVEAYPAAVADLRGALAAFGSGMSIDEQLRWMWLINLAALHLWDDENWDRLSARYLQLARDAGAMNELPLALSTRALILMFVGDLTAASVLVDEQHTVTEATGGNLAPYAAMYLASLRGEKAATSALIEQTALEAPRRGEGISIAVAEWTRAVLHNGSGNYPEAMAAAECALYHQEYPDVRYPGVANWAAAEFIEAAVRTGMREKAIETTRWLTEMTRASQTDWALGAETRSQALLAEGETAERLYQKSITHLERSRVRIDLARAHLIYGEWLRRERRHKDARKQLRIAHGMLDVMGMRAFAERARRELQAIGGTVRKRTAAASGEQLTPQEAQVAGLARDGLSNPEIGARLFISARTVQYHLGKVFAKLAISSRNQLLQVLPNDDPPPLV</sequence>
<dbReference type="GO" id="GO:0006355">
    <property type="term" value="P:regulation of DNA-templated transcription"/>
    <property type="evidence" value="ECO:0007669"/>
    <property type="project" value="InterPro"/>
</dbReference>
<accession>A0A1A2ZQI5</accession>
<name>A0A1A2ZQI5_9MYCO</name>
<dbReference type="PANTHER" id="PTHR16305">
    <property type="entry name" value="TESTICULAR SOLUBLE ADENYLYL CYCLASE"/>
    <property type="match status" value="1"/>
</dbReference>
<dbReference type="InterPro" id="IPR036388">
    <property type="entry name" value="WH-like_DNA-bd_sf"/>
</dbReference>
<dbReference type="Gene3D" id="1.10.10.10">
    <property type="entry name" value="Winged helix-like DNA-binding domain superfamily/Winged helix DNA-binding domain"/>
    <property type="match status" value="1"/>
</dbReference>
<feature type="domain" description="HTH luxR-type" evidence="3">
    <location>
        <begin position="821"/>
        <end position="886"/>
    </location>
</feature>